<dbReference type="EMBL" id="JAYWIO010000005">
    <property type="protein sequence ID" value="KAK7260759.1"/>
    <property type="molecule type" value="Genomic_DNA"/>
</dbReference>
<dbReference type="Proteomes" id="UP001372338">
    <property type="component" value="Unassembled WGS sequence"/>
</dbReference>
<evidence type="ECO:0000313" key="2">
    <source>
        <dbReference type="EMBL" id="KAK7260759.1"/>
    </source>
</evidence>
<feature type="compositionally biased region" description="Acidic residues" evidence="1">
    <location>
        <begin position="80"/>
        <end position="104"/>
    </location>
</feature>
<evidence type="ECO:0000313" key="3">
    <source>
        <dbReference type="Proteomes" id="UP001372338"/>
    </source>
</evidence>
<organism evidence="2 3">
    <name type="scientific">Crotalaria pallida</name>
    <name type="common">Smooth rattlebox</name>
    <name type="synonym">Crotalaria striata</name>
    <dbReference type="NCBI Taxonomy" id="3830"/>
    <lineage>
        <taxon>Eukaryota</taxon>
        <taxon>Viridiplantae</taxon>
        <taxon>Streptophyta</taxon>
        <taxon>Embryophyta</taxon>
        <taxon>Tracheophyta</taxon>
        <taxon>Spermatophyta</taxon>
        <taxon>Magnoliopsida</taxon>
        <taxon>eudicotyledons</taxon>
        <taxon>Gunneridae</taxon>
        <taxon>Pentapetalae</taxon>
        <taxon>rosids</taxon>
        <taxon>fabids</taxon>
        <taxon>Fabales</taxon>
        <taxon>Fabaceae</taxon>
        <taxon>Papilionoideae</taxon>
        <taxon>50 kb inversion clade</taxon>
        <taxon>genistoids sensu lato</taxon>
        <taxon>core genistoids</taxon>
        <taxon>Crotalarieae</taxon>
        <taxon>Crotalaria</taxon>
    </lineage>
</organism>
<gene>
    <name evidence="2" type="ORF">RIF29_27056</name>
</gene>
<name>A0AAN9END8_CROPI</name>
<protein>
    <submittedName>
        <fullName evidence="2">Uncharacterized protein</fullName>
    </submittedName>
</protein>
<comment type="caution">
    <text evidence="2">The sequence shown here is derived from an EMBL/GenBank/DDBJ whole genome shotgun (WGS) entry which is preliminary data.</text>
</comment>
<dbReference type="AlphaFoldDB" id="A0AAN9END8"/>
<feature type="region of interest" description="Disordered" evidence="1">
    <location>
        <begin position="73"/>
        <end position="104"/>
    </location>
</feature>
<sequence length="123" mass="14465">MFNGYIRMQIHHEDVMIPELVCNFMKKDGYGYGGVDVGVSIGGCGIGIWFRFGKENVWRERSRIKTVWRRRTNKSRELKEEQDDFGREEDDVVAGREDSEEDDVVEEDTMLVGNRIMWDLVRE</sequence>
<reference evidence="2 3" key="1">
    <citation type="submission" date="2024-01" db="EMBL/GenBank/DDBJ databases">
        <title>The genomes of 5 underutilized Papilionoideae crops provide insights into root nodulation and disease resistanc.</title>
        <authorList>
            <person name="Yuan L."/>
        </authorList>
    </citation>
    <scope>NUCLEOTIDE SEQUENCE [LARGE SCALE GENOMIC DNA]</scope>
    <source>
        <strain evidence="2">ZHUSHIDOU_FW_LH</strain>
        <tissue evidence="2">Leaf</tissue>
    </source>
</reference>
<keyword evidence="3" id="KW-1185">Reference proteome</keyword>
<accession>A0AAN9END8</accession>
<evidence type="ECO:0000256" key="1">
    <source>
        <dbReference type="SAM" id="MobiDB-lite"/>
    </source>
</evidence>
<proteinExistence type="predicted"/>